<keyword evidence="1" id="KW-0304">Gas vesicle</keyword>
<dbReference type="EMBL" id="CP010519">
    <property type="protein sequence ID" value="AJE87078.1"/>
    <property type="molecule type" value="Genomic_DNA"/>
</dbReference>
<dbReference type="PANTHER" id="PTHR36852:SF1">
    <property type="entry name" value="PROTEIN GVPL 2"/>
    <property type="match status" value="1"/>
</dbReference>
<evidence type="ECO:0000256" key="2">
    <source>
        <dbReference type="ARBA" id="ARBA00035108"/>
    </source>
</evidence>
<proteinExistence type="inferred from homology"/>
<comment type="subcellular location">
    <subcellularLocation>
        <location evidence="2">Gas vesicle</location>
    </subcellularLocation>
</comment>
<evidence type="ECO:0000313" key="5">
    <source>
        <dbReference type="Proteomes" id="UP000031523"/>
    </source>
</evidence>
<dbReference type="Proteomes" id="UP000031523">
    <property type="component" value="Chromosome"/>
</dbReference>
<evidence type="ECO:0000256" key="1">
    <source>
        <dbReference type="ARBA" id="ARBA00022987"/>
    </source>
</evidence>
<accession>A0A0B5EW74</accession>
<dbReference type="Pfam" id="PF06386">
    <property type="entry name" value="GvpL_GvpF"/>
    <property type="match status" value="1"/>
</dbReference>
<comment type="similarity">
    <text evidence="3">Belongs to the gas vesicle GvpF/GvpL family.</text>
</comment>
<sequence length="266" mass="28299">MTAAAPEMTYVYAVGRDLAPLEELAARTPGVDGGPLRAVRDGELVALVSSVPADSFDEGGLHAQLEDLARLEALARAHHAVVDAAFAATTVLPMRLATVYLDDSRAREVLVREAARLGRLLDLLDGQVELGLKVYADAAAARRPAAAPTATSPGRAYLQRRRTEQRQSRDLYREAAQLAEEAARLADSLARARVVHRPQQGELAATRAENIANEAYLVPAGSAAAFRDRLTALAADTPGVFVEVTGPWAPYSFTDSPVPEATGGPR</sequence>
<name>A0A0B5EW74_STRA4</name>
<dbReference type="InterPro" id="IPR009430">
    <property type="entry name" value="GvpL/GvpF"/>
</dbReference>
<protein>
    <submittedName>
        <fullName evidence="4">Gas vesicle synthesis protein</fullName>
    </submittedName>
</protein>
<reference evidence="4 5" key="1">
    <citation type="submission" date="2015-01" db="EMBL/GenBank/DDBJ databases">
        <title>Enhanced salinomycin production by adjusting the supply of polyketide extender units in Streptomyce albus DSM 41398.</title>
        <authorList>
            <person name="Lu C."/>
        </authorList>
    </citation>
    <scope>NUCLEOTIDE SEQUENCE [LARGE SCALE GENOMIC DNA]</scope>
    <source>
        <strain evidence="5">ATCC 21838 / DSM 41398 / FERM P-419 / JCM 4703 / NBRC 107858</strain>
    </source>
</reference>
<dbReference type="PANTHER" id="PTHR36852">
    <property type="entry name" value="PROTEIN GVPL 2"/>
    <property type="match status" value="1"/>
</dbReference>
<dbReference type="GO" id="GO:0031411">
    <property type="term" value="C:gas vesicle"/>
    <property type="evidence" value="ECO:0007669"/>
    <property type="project" value="UniProtKB-SubCell"/>
</dbReference>
<gene>
    <name evidence="4" type="ORF">SLNWT_6702</name>
</gene>
<keyword evidence="5" id="KW-1185">Reference proteome</keyword>
<dbReference type="KEGG" id="sals:SLNWT_6702"/>
<evidence type="ECO:0000313" key="4">
    <source>
        <dbReference type="EMBL" id="AJE87078.1"/>
    </source>
</evidence>
<dbReference type="GO" id="GO:0031412">
    <property type="term" value="P:gas vesicle organization"/>
    <property type="evidence" value="ECO:0007669"/>
    <property type="project" value="InterPro"/>
</dbReference>
<organism evidence="4 5">
    <name type="scientific">Streptomyces albus (strain ATCC 21838 / DSM 41398 / FERM P-419 / JCM 4703 / NBRC 107858)</name>
    <dbReference type="NCBI Taxonomy" id="1081613"/>
    <lineage>
        <taxon>Bacteria</taxon>
        <taxon>Bacillati</taxon>
        <taxon>Actinomycetota</taxon>
        <taxon>Actinomycetes</taxon>
        <taxon>Kitasatosporales</taxon>
        <taxon>Streptomycetaceae</taxon>
        <taxon>Streptomyces</taxon>
    </lineage>
</organism>
<dbReference type="AlphaFoldDB" id="A0A0B5EW74"/>
<evidence type="ECO:0000256" key="3">
    <source>
        <dbReference type="ARBA" id="ARBA00035643"/>
    </source>
</evidence>